<evidence type="ECO:0000256" key="2">
    <source>
        <dbReference type="ARBA" id="ARBA00022527"/>
    </source>
</evidence>
<dbReference type="GO" id="GO:0005543">
    <property type="term" value="F:phospholipid binding"/>
    <property type="evidence" value="ECO:0007669"/>
    <property type="project" value="InterPro"/>
</dbReference>
<comment type="catalytic activity">
    <reaction evidence="8">
        <text>L-seryl-[protein] + ATP = O-phospho-L-seryl-[protein] + ADP + H(+)</text>
        <dbReference type="Rhea" id="RHEA:17989"/>
        <dbReference type="Rhea" id="RHEA-COMP:9863"/>
        <dbReference type="Rhea" id="RHEA-COMP:11604"/>
        <dbReference type="ChEBI" id="CHEBI:15378"/>
        <dbReference type="ChEBI" id="CHEBI:29999"/>
        <dbReference type="ChEBI" id="CHEBI:30616"/>
        <dbReference type="ChEBI" id="CHEBI:83421"/>
        <dbReference type="ChEBI" id="CHEBI:456216"/>
        <dbReference type="EC" id="2.7.11.1"/>
    </reaction>
</comment>
<evidence type="ECO:0000259" key="12">
    <source>
        <dbReference type="PROSITE" id="PS50942"/>
    </source>
</evidence>
<geneLocation type="mitochondrion" evidence="13"/>
<dbReference type="PROSITE" id="PS00107">
    <property type="entry name" value="PROTEIN_KINASE_ATP"/>
    <property type="match status" value="1"/>
</dbReference>
<evidence type="ECO:0000256" key="7">
    <source>
        <dbReference type="ARBA" id="ARBA00047899"/>
    </source>
</evidence>
<evidence type="ECO:0000256" key="3">
    <source>
        <dbReference type="ARBA" id="ARBA00022679"/>
    </source>
</evidence>
<dbReference type="Pfam" id="PF07651">
    <property type="entry name" value="ANTH"/>
    <property type="match status" value="1"/>
</dbReference>
<feature type="region of interest" description="Disordered" evidence="10">
    <location>
        <begin position="721"/>
        <end position="767"/>
    </location>
</feature>
<evidence type="ECO:0000259" key="11">
    <source>
        <dbReference type="PROSITE" id="PS50011"/>
    </source>
</evidence>
<feature type="domain" description="Protein kinase" evidence="11">
    <location>
        <begin position="936"/>
        <end position="1194"/>
    </location>
</feature>
<dbReference type="InterPro" id="IPR001245">
    <property type="entry name" value="Ser-Thr/Tyr_kinase_cat_dom"/>
</dbReference>
<dbReference type="InterPro" id="IPR013809">
    <property type="entry name" value="ENTH"/>
</dbReference>
<keyword evidence="4 9" id="KW-0547">Nucleotide-binding</keyword>
<feature type="region of interest" description="Disordered" evidence="10">
    <location>
        <begin position="802"/>
        <end position="843"/>
    </location>
</feature>
<evidence type="ECO:0000256" key="4">
    <source>
        <dbReference type="ARBA" id="ARBA00022741"/>
    </source>
</evidence>
<name>A0A3P3XZU9_PLABS</name>
<gene>
    <name evidence="13" type="ORF">PLBR_LOCUS519</name>
</gene>
<dbReference type="InterPro" id="IPR051681">
    <property type="entry name" value="Ser/Thr_Kinases-Pseudokinases"/>
</dbReference>
<keyword evidence="5" id="KW-0418">Kinase</keyword>
<feature type="compositionally biased region" description="Basic residues" evidence="10">
    <location>
        <begin position="742"/>
        <end position="755"/>
    </location>
</feature>
<dbReference type="PROSITE" id="PS00108">
    <property type="entry name" value="PROTEIN_KINASE_ST"/>
    <property type="match status" value="1"/>
</dbReference>
<evidence type="ECO:0000313" key="13">
    <source>
        <dbReference type="EMBL" id="SPQ93304.1"/>
    </source>
</evidence>
<dbReference type="InterPro" id="IPR011009">
    <property type="entry name" value="Kinase-like_dom_sf"/>
</dbReference>
<evidence type="ECO:0000256" key="1">
    <source>
        <dbReference type="ARBA" id="ARBA00012513"/>
    </source>
</evidence>
<keyword evidence="2" id="KW-0723">Serine/threonine-protein kinase</keyword>
<accession>A0A3P3XZU9</accession>
<dbReference type="GO" id="GO:0005524">
    <property type="term" value="F:ATP binding"/>
    <property type="evidence" value="ECO:0007669"/>
    <property type="project" value="UniProtKB-UniRule"/>
</dbReference>
<feature type="compositionally biased region" description="Polar residues" evidence="10">
    <location>
        <begin position="721"/>
        <end position="730"/>
    </location>
</feature>
<feature type="compositionally biased region" description="Polar residues" evidence="10">
    <location>
        <begin position="822"/>
        <end position="835"/>
    </location>
</feature>
<evidence type="ECO:0000256" key="6">
    <source>
        <dbReference type="ARBA" id="ARBA00022840"/>
    </source>
</evidence>
<evidence type="ECO:0000256" key="10">
    <source>
        <dbReference type="SAM" id="MobiDB-lite"/>
    </source>
</evidence>
<dbReference type="Gene3D" id="1.10.510.10">
    <property type="entry name" value="Transferase(Phosphotransferase) domain 1"/>
    <property type="match status" value="2"/>
</dbReference>
<evidence type="ECO:0000313" key="14">
    <source>
        <dbReference type="Proteomes" id="UP000290189"/>
    </source>
</evidence>
<keyword evidence="3" id="KW-0808">Transferase</keyword>
<dbReference type="PANTHER" id="PTHR44329">
    <property type="entry name" value="SERINE/THREONINE-PROTEIN KINASE TNNI3K-RELATED"/>
    <property type="match status" value="1"/>
</dbReference>
<dbReference type="InterPro" id="IPR008942">
    <property type="entry name" value="ENTH_VHS"/>
</dbReference>
<dbReference type="Proteomes" id="UP000290189">
    <property type="component" value="Unassembled WGS sequence"/>
</dbReference>
<evidence type="ECO:0000256" key="8">
    <source>
        <dbReference type="ARBA" id="ARBA00048679"/>
    </source>
</evidence>
<dbReference type="InterPro" id="IPR008271">
    <property type="entry name" value="Ser/Thr_kinase_AS"/>
</dbReference>
<dbReference type="Pfam" id="PF07714">
    <property type="entry name" value="PK_Tyr_Ser-Thr"/>
    <property type="match status" value="1"/>
</dbReference>
<evidence type="ECO:0000256" key="9">
    <source>
        <dbReference type="PROSITE-ProRule" id="PRU10141"/>
    </source>
</evidence>
<dbReference type="AlphaFoldDB" id="A0A3P3XZU9"/>
<dbReference type="Gene3D" id="3.30.200.20">
    <property type="entry name" value="Phosphorylase Kinase, domain 1"/>
    <property type="match status" value="1"/>
</dbReference>
<proteinExistence type="predicted"/>
<dbReference type="FunFam" id="3.30.200.20:FF:000060">
    <property type="entry name" value="Serine/threonine-protein kinase isoform 1"/>
    <property type="match status" value="1"/>
</dbReference>
<dbReference type="Gene3D" id="1.25.40.90">
    <property type="match status" value="1"/>
</dbReference>
<feature type="domain" description="ENTH" evidence="12">
    <location>
        <begin position="351"/>
        <end position="489"/>
    </location>
</feature>
<feature type="binding site" evidence="9">
    <location>
        <position position="964"/>
    </location>
    <ligand>
        <name>ATP</name>
        <dbReference type="ChEBI" id="CHEBI:30616"/>
    </ligand>
</feature>
<feature type="region of interest" description="Disordered" evidence="10">
    <location>
        <begin position="886"/>
        <end position="926"/>
    </location>
</feature>
<dbReference type="Pfam" id="PF00069">
    <property type="entry name" value="Pkinase"/>
    <property type="match status" value="1"/>
</dbReference>
<comment type="catalytic activity">
    <reaction evidence="7">
        <text>L-threonyl-[protein] + ATP = O-phospho-L-threonyl-[protein] + ADP + H(+)</text>
        <dbReference type="Rhea" id="RHEA:46608"/>
        <dbReference type="Rhea" id="RHEA-COMP:11060"/>
        <dbReference type="Rhea" id="RHEA-COMP:11605"/>
        <dbReference type="ChEBI" id="CHEBI:15378"/>
        <dbReference type="ChEBI" id="CHEBI:30013"/>
        <dbReference type="ChEBI" id="CHEBI:30616"/>
        <dbReference type="ChEBI" id="CHEBI:61977"/>
        <dbReference type="ChEBI" id="CHEBI:456216"/>
        <dbReference type="EC" id="2.7.11.1"/>
    </reaction>
</comment>
<dbReference type="SMART" id="SM00220">
    <property type="entry name" value="S_TKc"/>
    <property type="match status" value="2"/>
</dbReference>
<dbReference type="SUPFAM" id="SSF56112">
    <property type="entry name" value="Protein kinase-like (PK-like)"/>
    <property type="match status" value="2"/>
</dbReference>
<dbReference type="InterPro" id="IPR011417">
    <property type="entry name" value="ANTH_dom"/>
</dbReference>
<organism evidence="13 14">
    <name type="scientific">Plasmodiophora brassicae</name>
    <name type="common">Clubroot disease agent</name>
    <dbReference type="NCBI Taxonomy" id="37360"/>
    <lineage>
        <taxon>Eukaryota</taxon>
        <taxon>Sar</taxon>
        <taxon>Rhizaria</taxon>
        <taxon>Endomyxa</taxon>
        <taxon>Phytomyxea</taxon>
        <taxon>Plasmodiophorida</taxon>
        <taxon>Plasmodiophoridae</taxon>
        <taxon>Plasmodiophora</taxon>
    </lineage>
</organism>
<feature type="domain" description="Protein kinase" evidence="11">
    <location>
        <begin position="33"/>
        <end position="296"/>
    </location>
</feature>
<protein>
    <recommendedName>
        <fullName evidence="1">non-specific serine/threonine protein kinase</fullName>
        <ecNumber evidence="1">2.7.11.1</ecNumber>
    </recommendedName>
</protein>
<dbReference type="SMART" id="SM00273">
    <property type="entry name" value="ENTH"/>
    <property type="match status" value="1"/>
</dbReference>
<dbReference type="InterPro" id="IPR000719">
    <property type="entry name" value="Prot_kinase_dom"/>
</dbReference>
<dbReference type="CDD" id="cd13999">
    <property type="entry name" value="STKc_MAP3K-like"/>
    <property type="match status" value="1"/>
</dbReference>
<dbReference type="EC" id="2.7.11.1" evidence="1"/>
<dbReference type="PROSITE" id="PS50942">
    <property type="entry name" value="ENTH"/>
    <property type="match status" value="1"/>
</dbReference>
<dbReference type="PANTHER" id="PTHR44329:SF298">
    <property type="entry name" value="MIXED LINEAGE KINASE DOMAIN-LIKE PROTEIN"/>
    <property type="match status" value="1"/>
</dbReference>
<dbReference type="InterPro" id="IPR017441">
    <property type="entry name" value="Protein_kinase_ATP_BS"/>
</dbReference>
<dbReference type="PROSITE" id="PS50011">
    <property type="entry name" value="PROTEIN_KINASE_DOM"/>
    <property type="match status" value="2"/>
</dbReference>
<evidence type="ECO:0000256" key="5">
    <source>
        <dbReference type="ARBA" id="ARBA00022777"/>
    </source>
</evidence>
<dbReference type="SUPFAM" id="SSF48464">
    <property type="entry name" value="ENTH/VHS domain"/>
    <property type="match status" value="1"/>
</dbReference>
<reference evidence="13 14" key="1">
    <citation type="submission" date="2018-03" db="EMBL/GenBank/DDBJ databases">
        <authorList>
            <person name="Fogelqvist J."/>
        </authorList>
    </citation>
    <scope>NUCLEOTIDE SEQUENCE [LARGE SCALE GENOMIC DNA]</scope>
</reference>
<feature type="compositionally biased region" description="Polar residues" evidence="10">
    <location>
        <begin position="890"/>
        <end position="903"/>
    </location>
</feature>
<feature type="compositionally biased region" description="Acidic residues" evidence="10">
    <location>
        <begin position="913"/>
        <end position="923"/>
    </location>
</feature>
<keyword evidence="13" id="KW-0496">Mitochondrion</keyword>
<keyword evidence="6 9" id="KW-0067">ATP-binding</keyword>
<dbReference type="GO" id="GO:0004674">
    <property type="term" value="F:protein serine/threonine kinase activity"/>
    <property type="evidence" value="ECO:0007669"/>
    <property type="project" value="UniProtKB-KW"/>
</dbReference>
<dbReference type="EMBL" id="OVEO01000001">
    <property type="protein sequence ID" value="SPQ93304.1"/>
    <property type="molecule type" value="Genomic_DNA"/>
</dbReference>
<sequence length="1195" mass="132663">MAVTANNEFRTATVAAMGAVQGKVVEVGSRKLVIQVQLKSSGKDRHLYLAKDSNGQTFVVKRTIVKKGLTDVFARAKWEADLYQKLPKHKHLLTCYGLKRFADKDGNSESILILEYCAGGSLKHHMAKRGATLPVPEAMRVMRHMCSVLYFLHGCDPPVVHLGVRTDNIFLHSDGSWMLGDLGYSASSPIKCSGKDELRKFEQLIDVPRAYRSPEIVAIRKTRIVDVQADIWALGVVLYVMLFGRFPFEDKPAIVAGQYDVPRSPAYEKPVIDLLDSMLQITPSDRPDIRNLHRTVVELYDHYSSMQSVGPSPVVVADTALAHTWGHNLIDRSATPPPVRPPSPAASPSAATARITADVTAWTLKAISPYMVPPKAKYVRRMVILAWEQQESGNAFILPGMFECLFRAPVFVNGVVAYKSLQLVHKLLQEGPPRLTSLALQHRSFLLTIAERWRSQQNEVEPWLSATLIAYAHLLEQRLLFIRDSFVFESNFSMSAYITRAQKENALASFHADIWFARCIDVMQRMLELGVQMVSVAFLSMGTSGVGPSKQHLLFRETVLVPLLDDLFAIFSAVTFLFGIVAETAVLHHTDLGETKRLYQSFFSRLQSVLTRASKSTLVATLQRFPALPAEPPEPTMNSSVYPVPSNIPGMASHNLEHCELLRSLFVSRIEEFQKSAGRVIRHSSKASTAPAIRPHETSLGDLQDLFAFDDNNVFLAAHEQPSSPTAAGITNSSPPSPTQSRRPRTWSKSSRARSRTPSGFDWDQTEHDWKPADVAVEWTPVTSTSGRFSAAAIARPSIVVSPMPPLLSNNDINGHTPRARSPQQVPSPRSNKSSPFDDKTADTTAKRLVVQPSGGNVQDAVNYRLPLSLTVKDEDQENPFVIIEKSMKAQASSPTSRSTSPVKGSRERSSDEDVTDAEDDMGSLDYGGEIDINEIVLRERIGVGGFAEVYKGEWRGTEVAVKKLLVQKQGAASLKEFRKEVSILRSLRHPNVVMFMGACTRPPDLCLVTELLQMSLFDLLHNTVVKLNAKLQIKIALETATGVNFLHQSRIIHRDLKSANLLLDKHYGIKVSDFGLSRVKAQQIIMTGQCGTFQWMAPEVISNEMYTEKADVYSFGIIVWELFARKVPFEGMNGVQVSVAVSTKGLRPDMPPDVPAGVARLIEDCWTTDPQARPTFTDIVRRLKLLQQSDPFNS</sequence>